<feature type="compositionally biased region" description="Polar residues" evidence="1">
    <location>
        <begin position="49"/>
        <end position="70"/>
    </location>
</feature>
<dbReference type="AlphaFoldDB" id="A0AAV4U7U4"/>
<dbReference type="Proteomes" id="UP001054837">
    <property type="component" value="Unassembled WGS sequence"/>
</dbReference>
<feature type="chain" id="PRO_5043607473" description="Secreted protein" evidence="2">
    <location>
        <begin position="22"/>
        <end position="90"/>
    </location>
</feature>
<evidence type="ECO:0000313" key="4">
    <source>
        <dbReference type="Proteomes" id="UP001054837"/>
    </source>
</evidence>
<accession>A0AAV4U7U4</accession>
<proteinExistence type="predicted"/>
<protein>
    <recommendedName>
        <fullName evidence="5">Secreted protein</fullName>
    </recommendedName>
</protein>
<sequence>MFKSVILKCVVCLYVLMSIHSTPSVGYHSKRVWIESHLISSVPLKQARKSPNTVNGHRNSMSARGSTRTRPTVMDNWGRNSRRQDIRTVN</sequence>
<organism evidence="3 4">
    <name type="scientific">Caerostris darwini</name>
    <dbReference type="NCBI Taxonomy" id="1538125"/>
    <lineage>
        <taxon>Eukaryota</taxon>
        <taxon>Metazoa</taxon>
        <taxon>Ecdysozoa</taxon>
        <taxon>Arthropoda</taxon>
        <taxon>Chelicerata</taxon>
        <taxon>Arachnida</taxon>
        <taxon>Araneae</taxon>
        <taxon>Araneomorphae</taxon>
        <taxon>Entelegynae</taxon>
        <taxon>Araneoidea</taxon>
        <taxon>Araneidae</taxon>
        <taxon>Caerostris</taxon>
    </lineage>
</organism>
<evidence type="ECO:0000256" key="2">
    <source>
        <dbReference type="SAM" id="SignalP"/>
    </source>
</evidence>
<name>A0AAV4U7U4_9ARAC</name>
<reference evidence="3 4" key="1">
    <citation type="submission" date="2021-06" db="EMBL/GenBank/DDBJ databases">
        <title>Caerostris darwini draft genome.</title>
        <authorList>
            <person name="Kono N."/>
            <person name="Arakawa K."/>
        </authorList>
    </citation>
    <scope>NUCLEOTIDE SEQUENCE [LARGE SCALE GENOMIC DNA]</scope>
</reference>
<keyword evidence="2" id="KW-0732">Signal</keyword>
<evidence type="ECO:0000313" key="3">
    <source>
        <dbReference type="EMBL" id="GIY53765.1"/>
    </source>
</evidence>
<evidence type="ECO:0008006" key="5">
    <source>
        <dbReference type="Google" id="ProtNLM"/>
    </source>
</evidence>
<evidence type="ECO:0000256" key="1">
    <source>
        <dbReference type="SAM" id="MobiDB-lite"/>
    </source>
</evidence>
<comment type="caution">
    <text evidence="3">The sequence shown here is derived from an EMBL/GenBank/DDBJ whole genome shotgun (WGS) entry which is preliminary data.</text>
</comment>
<feature type="signal peptide" evidence="2">
    <location>
        <begin position="1"/>
        <end position="21"/>
    </location>
</feature>
<gene>
    <name evidence="3" type="ORF">CDAR_15641</name>
</gene>
<feature type="region of interest" description="Disordered" evidence="1">
    <location>
        <begin position="45"/>
        <end position="90"/>
    </location>
</feature>
<keyword evidence="4" id="KW-1185">Reference proteome</keyword>
<dbReference type="EMBL" id="BPLQ01010805">
    <property type="protein sequence ID" value="GIY53765.1"/>
    <property type="molecule type" value="Genomic_DNA"/>
</dbReference>